<dbReference type="GO" id="GO:0045179">
    <property type="term" value="C:apical cortex"/>
    <property type="evidence" value="ECO:0007669"/>
    <property type="project" value="UniProtKB-ARBA"/>
</dbReference>
<evidence type="ECO:0000256" key="10">
    <source>
        <dbReference type="ARBA" id="ARBA00022837"/>
    </source>
</evidence>
<dbReference type="GO" id="GO:0048018">
    <property type="term" value="F:receptor ligand activity"/>
    <property type="evidence" value="ECO:0007669"/>
    <property type="project" value="UniProtKB-ARBA"/>
</dbReference>
<feature type="disulfide bond" evidence="16">
    <location>
        <begin position="394"/>
        <end position="411"/>
    </location>
</feature>
<reference evidence="23" key="1">
    <citation type="submission" date="2011-08" db="EMBL/GenBank/DDBJ databases">
        <authorList>
            <person name="Rombauts S."/>
        </authorList>
    </citation>
    <scope>NUCLEOTIDE SEQUENCE</scope>
    <source>
        <strain evidence="23">London</strain>
    </source>
</reference>
<dbReference type="AlphaFoldDB" id="T1K5M5"/>
<accession>T1K5M5</accession>
<sequence>MCCNDVDAYLHNVTYGSRLVTALPYEKVSCLQVSKQARHKPMDGATKESKRTGEQLNQSLWFKIICLLCVFLQAKSKLTLIHPNKSRTRLKSFTLIVTIMANNGSTNNSVQLEKQIHFDDNVLPTNRSSNGLRPWLYKTFKSTNSHLVYRYRVYCSLYYHGDECSEFCRERNDVFGHYGCRENGQKSCLTGWIGDNCDKPKCRPGCNSEHGYCSEPDQCQCRPGYSGPLCNQCLLYPGCINGYCLKPWQCICHRNWGGILCDQDLNFCGTHQPCLNGGLCDNIAPNQYKCHCKPGYDGNNCQIVVNPCVTSPCLHGGTCSEVNNSSFICNCPAGWTGNRCQININECSSNPCQNDGKCIDLINGYQCVCPPGFTGDRCQDDINECNLEASLSPCIPSTTESCQNIKGSYKCKCIKGFEGQHCESNVNDCEPNPCANDGSCIDLVNAYQCVCQKGFKGAHCQQVDENVCSLGGSDNYWEITTRASSCPMKWCKCSHDKGPFCICVGRDLPSITVDHQSLTEPDAFNSLVLVFEKILTNNQTQIICEALKAILILYQDTLDSKQMSTVCHRQDINSLVFYSLDNSENVLKIGDILLNSRNSFRIKQIIKNKQELDADNRQIQFLLVLTLFCIFLFICFSSKSIHNRSKQYIRQFRSRIAKFIAENQTNAVQPETINDLNLVKQSNNNNLNQLDDDCNNQRPISINILNSSPNHFKFNHLKLKQLDTYENNECDPVNINKLSSSTSTINSVGTIETSYVKKSNLNEKQIKIGIEQKVKHHRRPKKSNLSYQVKKDIKDLINRANTSSKIGDRHDRRAHRNDRLVHECPQTPRTDKNFIMDRYLSEIKSVSDQQSDKVTLLDDDLESPKMCDYFGDKPPMDFNLCTPRFEFNDIGHTDTRQNLDHPTNKDCEDVGTKVLLFS</sequence>
<dbReference type="GO" id="GO:0005509">
    <property type="term" value="F:calcium ion binding"/>
    <property type="evidence" value="ECO:0007669"/>
    <property type="project" value="InterPro"/>
</dbReference>
<dbReference type="GO" id="GO:0007166">
    <property type="term" value="P:cell surface receptor signaling pathway"/>
    <property type="evidence" value="ECO:0007669"/>
    <property type="project" value="UniProtKB-ARBA"/>
</dbReference>
<dbReference type="Pfam" id="PF01414">
    <property type="entry name" value="DSL"/>
    <property type="match status" value="1"/>
</dbReference>
<keyword evidence="3 18" id="KW-0217">Developmental protein</keyword>
<dbReference type="Pfam" id="PF21700">
    <property type="entry name" value="EGF_DL_JAG"/>
    <property type="match status" value="1"/>
</dbReference>
<evidence type="ECO:0000259" key="20">
    <source>
        <dbReference type="PROSITE" id="PS50026"/>
    </source>
</evidence>
<keyword evidence="23" id="KW-1185">Reference proteome</keyword>
<evidence type="ECO:0000256" key="2">
    <source>
        <dbReference type="ARBA" id="ARBA00004613"/>
    </source>
</evidence>
<dbReference type="GO" id="GO:0016330">
    <property type="term" value="P:second mitotic wave involved in compound eye morphogenesis"/>
    <property type="evidence" value="ECO:0007669"/>
    <property type="project" value="UniProtKB-ARBA"/>
</dbReference>
<dbReference type="SUPFAM" id="SSF57196">
    <property type="entry name" value="EGF/Laminin"/>
    <property type="match status" value="4"/>
</dbReference>
<dbReference type="PROSITE" id="PS00010">
    <property type="entry name" value="ASX_HYDROXYL"/>
    <property type="match status" value="3"/>
</dbReference>
<evidence type="ECO:0000256" key="19">
    <source>
        <dbReference type="SAM" id="Phobius"/>
    </source>
</evidence>
<feature type="disulfide bond" evidence="16">
    <location>
        <begin position="292"/>
        <end position="301"/>
    </location>
</feature>
<evidence type="ECO:0000256" key="18">
    <source>
        <dbReference type="RuleBase" id="RU280815"/>
    </source>
</evidence>
<feature type="disulfide bond" evidence="16">
    <location>
        <begin position="221"/>
        <end position="230"/>
    </location>
</feature>
<feature type="domain" description="DSL" evidence="21">
    <location>
        <begin position="153"/>
        <end position="197"/>
    </location>
</feature>
<keyword evidence="6 18" id="KW-0812">Transmembrane</keyword>
<feature type="domain" description="EGF-like" evidence="20">
    <location>
        <begin position="198"/>
        <end position="231"/>
    </location>
</feature>
<dbReference type="SMART" id="SM00179">
    <property type="entry name" value="EGF_CA"/>
    <property type="match status" value="5"/>
</dbReference>
<dbReference type="EnsemblMetazoa" id="tetur05g06810.1">
    <property type="protein sequence ID" value="tetur05g06810.1"/>
    <property type="gene ID" value="tetur05g06810"/>
</dbReference>
<feature type="domain" description="EGF-like" evidence="20">
    <location>
        <begin position="425"/>
        <end position="461"/>
    </location>
</feature>
<dbReference type="SMART" id="SM00051">
    <property type="entry name" value="DSL"/>
    <property type="match status" value="1"/>
</dbReference>
<keyword evidence="8 18" id="KW-0677">Repeat</keyword>
<dbReference type="GO" id="GO:0007157">
    <property type="term" value="P:heterophilic cell-cell adhesion via plasma membrane cell adhesion molecules"/>
    <property type="evidence" value="ECO:0007669"/>
    <property type="project" value="TreeGrafter"/>
</dbReference>
<dbReference type="GO" id="GO:0005886">
    <property type="term" value="C:plasma membrane"/>
    <property type="evidence" value="ECO:0007669"/>
    <property type="project" value="TreeGrafter"/>
</dbReference>
<dbReference type="PANTHER" id="PTHR24049:SF30">
    <property type="match status" value="1"/>
</dbReference>
<keyword evidence="5 16" id="KW-0245">EGF-like domain</keyword>
<feature type="disulfide bond" evidence="17">
    <location>
        <begin position="168"/>
        <end position="180"/>
    </location>
</feature>
<evidence type="ECO:0000256" key="17">
    <source>
        <dbReference type="PROSITE-ProRule" id="PRU00377"/>
    </source>
</evidence>
<evidence type="ECO:0000256" key="13">
    <source>
        <dbReference type="ARBA" id="ARBA00023136"/>
    </source>
</evidence>
<evidence type="ECO:0000256" key="14">
    <source>
        <dbReference type="ARBA" id="ARBA00023157"/>
    </source>
</evidence>
<comment type="subcellular location">
    <subcellularLocation>
        <location evidence="1 18">Membrane</location>
        <topology evidence="1 18">Single-pass type I membrane protein</topology>
    </subcellularLocation>
    <subcellularLocation>
        <location evidence="2">Secreted</location>
    </subcellularLocation>
</comment>
<keyword evidence="7 18" id="KW-0732">Signal</keyword>
<feature type="domain" description="EGF-like" evidence="20">
    <location>
        <begin position="381"/>
        <end position="423"/>
    </location>
</feature>
<keyword evidence="11" id="KW-0832">Ubl conjugation</keyword>
<keyword evidence="4" id="KW-0964">Secreted</keyword>
<evidence type="ECO:0000256" key="7">
    <source>
        <dbReference type="ARBA" id="ARBA00022729"/>
    </source>
</evidence>
<dbReference type="PROSITE" id="PS00022">
    <property type="entry name" value="EGF_1"/>
    <property type="match status" value="6"/>
</dbReference>
<feature type="disulfide bond" evidence="16">
    <location>
        <begin position="331"/>
        <end position="340"/>
    </location>
</feature>
<keyword evidence="9" id="KW-0221">Differentiation</keyword>
<dbReference type="InterPro" id="IPR000152">
    <property type="entry name" value="EGF-type_Asp/Asn_hydroxyl_site"/>
</dbReference>
<dbReference type="InterPro" id="IPR049883">
    <property type="entry name" value="NOTCH1_EGF-like"/>
</dbReference>
<dbReference type="FunFam" id="2.10.25.10:FF:000472">
    <property type="entry name" value="Uncharacterized protein, isoform A"/>
    <property type="match status" value="1"/>
</dbReference>
<dbReference type="Pfam" id="PF07645">
    <property type="entry name" value="EGF_CA"/>
    <property type="match status" value="1"/>
</dbReference>
<dbReference type="FunFam" id="2.10.25.10:FF:000537">
    <property type="entry name" value="Notch 3"/>
    <property type="match status" value="1"/>
</dbReference>
<dbReference type="InterPro" id="IPR013032">
    <property type="entry name" value="EGF-like_CS"/>
</dbReference>
<dbReference type="InterPro" id="IPR001881">
    <property type="entry name" value="EGF-like_Ca-bd_dom"/>
</dbReference>
<protein>
    <recommendedName>
        <fullName evidence="18">Delta-like protein</fullName>
    </recommendedName>
</protein>
<name>T1K5M5_TETUR</name>
<dbReference type="STRING" id="32264.T1K5M5"/>
<dbReference type="GO" id="GO:0043208">
    <property type="term" value="F:glycosphingolipid binding"/>
    <property type="evidence" value="ECO:0007669"/>
    <property type="project" value="UniProtKB-ARBA"/>
</dbReference>
<feature type="disulfide bond" evidence="16">
    <location>
        <begin position="413"/>
        <end position="422"/>
    </location>
</feature>
<evidence type="ECO:0000259" key="21">
    <source>
        <dbReference type="PROSITE" id="PS51051"/>
    </source>
</evidence>
<keyword evidence="14 16" id="KW-1015">Disulfide bond</keyword>
<dbReference type="InterPro" id="IPR051022">
    <property type="entry name" value="Notch_Cell-Fate_Det"/>
</dbReference>
<evidence type="ECO:0000256" key="12">
    <source>
        <dbReference type="ARBA" id="ARBA00022989"/>
    </source>
</evidence>
<keyword evidence="13 18" id="KW-0472">Membrane</keyword>
<dbReference type="FunFam" id="2.10.25.10:FF:000004">
    <property type="entry name" value="Neurogenic locus notch 1"/>
    <property type="match status" value="1"/>
</dbReference>
<feature type="disulfide bond" evidence="16">
    <location>
        <begin position="451"/>
        <end position="460"/>
    </location>
</feature>
<dbReference type="GO" id="GO:0009986">
    <property type="term" value="C:cell surface"/>
    <property type="evidence" value="ECO:0007669"/>
    <property type="project" value="UniProtKB-ARBA"/>
</dbReference>
<dbReference type="InterPro" id="IPR018097">
    <property type="entry name" value="EGF_Ca-bd_CS"/>
</dbReference>
<keyword evidence="12 18" id="KW-1133">Transmembrane helix</keyword>
<dbReference type="FunFam" id="2.10.25.10:FF:000294">
    <property type="entry name" value="Delta-like protein"/>
    <property type="match status" value="1"/>
</dbReference>
<evidence type="ECO:0000256" key="1">
    <source>
        <dbReference type="ARBA" id="ARBA00004479"/>
    </source>
</evidence>
<feature type="domain" description="EGF-like" evidence="20">
    <location>
        <begin position="264"/>
        <end position="302"/>
    </location>
</feature>
<evidence type="ECO:0000313" key="23">
    <source>
        <dbReference type="Proteomes" id="UP000015104"/>
    </source>
</evidence>
<evidence type="ECO:0000256" key="8">
    <source>
        <dbReference type="ARBA" id="ARBA00022737"/>
    </source>
</evidence>
<evidence type="ECO:0000256" key="4">
    <source>
        <dbReference type="ARBA" id="ARBA00022525"/>
    </source>
</evidence>
<comment type="caution">
    <text evidence="16">Lacks conserved residue(s) required for the propagation of feature annotation.</text>
</comment>
<feature type="domain" description="EGF-like" evidence="20">
    <location>
        <begin position="304"/>
        <end position="341"/>
    </location>
</feature>
<feature type="disulfide bond" evidence="17">
    <location>
        <begin position="155"/>
        <end position="164"/>
    </location>
</feature>
<dbReference type="GO" id="GO:0046331">
    <property type="term" value="P:lateral inhibition"/>
    <property type="evidence" value="ECO:0007669"/>
    <property type="project" value="UniProtKB-ARBA"/>
</dbReference>
<keyword evidence="15" id="KW-0325">Glycoprotein</keyword>
<dbReference type="EMBL" id="CAEY01001590">
    <property type="status" value="NOT_ANNOTATED_CDS"/>
    <property type="molecule type" value="Genomic_DNA"/>
</dbReference>
<evidence type="ECO:0000256" key="9">
    <source>
        <dbReference type="ARBA" id="ARBA00022782"/>
    </source>
</evidence>
<organism evidence="22 23">
    <name type="scientific">Tetranychus urticae</name>
    <name type="common">Two-spotted spider mite</name>
    <dbReference type="NCBI Taxonomy" id="32264"/>
    <lineage>
        <taxon>Eukaryota</taxon>
        <taxon>Metazoa</taxon>
        <taxon>Ecdysozoa</taxon>
        <taxon>Arthropoda</taxon>
        <taxon>Chelicerata</taxon>
        <taxon>Arachnida</taxon>
        <taxon>Acari</taxon>
        <taxon>Acariformes</taxon>
        <taxon>Trombidiformes</taxon>
        <taxon>Prostigmata</taxon>
        <taxon>Eleutherengona</taxon>
        <taxon>Raphignathae</taxon>
        <taxon>Tetranychoidea</taxon>
        <taxon>Tetranychidae</taxon>
        <taxon>Tetranychus</taxon>
    </lineage>
</organism>
<evidence type="ECO:0000256" key="16">
    <source>
        <dbReference type="PROSITE-ProRule" id="PRU00076"/>
    </source>
</evidence>
<dbReference type="eggNOG" id="KOG1217">
    <property type="taxonomic scope" value="Eukaryota"/>
</dbReference>
<dbReference type="Pfam" id="PF00008">
    <property type="entry name" value="EGF"/>
    <property type="match status" value="3"/>
</dbReference>
<dbReference type="PROSITE" id="PS01187">
    <property type="entry name" value="EGF_CA"/>
    <property type="match status" value="2"/>
</dbReference>
<dbReference type="GO" id="GO:0042063">
    <property type="term" value="P:gliogenesis"/>
    <property type="evidence" value="ECO:0007669"/>
    <property type="project" value="UniProtKB-ARBA"/>
</dbReference>
<evidence type="ECO:0000313" key="22">
    <source>
        <dbReference type="EnsemblMetazoa" id="tetur05g06810.1"/>
    </source>
</evidence>
<feature type="disulfide bond" evidence="16">
    <location>
        <begin position="369"/>
        <end position="378"/>
    </location>
</feature>
<dbReference type="PANTHER" id="PTHR24049">
    <property type="entry name" value="CRUMBS FAMILY MEMBER"/>
    <property type="match status" value="1"/>
</dbReference>
<dbReference type="FunFam" id="2.10.25.10:FF:000018">
    <property type="entry name" value="Delta-like 1"/>
    <property type="match status" value="1"/>
</dbReference>
<feature type="domain" description="EGF-like" evidence="20">
    <location>
        <begin position="343"/>
        <end position="379"/>
    </location>
</feature>
<keyword evidence="10" id="KW-0106">Calcium</keyword>
<dbReference type="CDD" id="cd00054">
    <property type="entry name" value="EGF_CA"/>
    <property type="match status" value="5"/>
</dbReference>
<dbReference type="Gene3D" id="2.10.25.10">
    <property type="entry name" value="Laminin"/>
    <property type="match status" value="6"/>
</dbReference>
<dbReference type="GO" id="GO:0045197">
    <property type="term" value="P:establishment or maintenance of epithelial cell apical/basal polarity"/>
    <property type="evidence" value="ECO:0007669"/>
    <property type="project" value="TreeGrafter"/>
</dbReference>
<comment type="function">
    <text evidence="18">Putative Notch ligand involved in the mediation of Notch signaling.</text>
</comment>
<dbReference type="InterPro" id="IPR000742">
    <property type="entry name" value="EGF"/>
</dbReference>
<dbReference type="FunFam" id="2.10.25.140:FF:000001">
    <property type="entry name" value="Delta-like protein"/>
    <property type="match status" value="1"/>
</dbReference>
<evidence type="ECO:0000256" key="11">
    <source>
        <dbReference type="ARBA" id="ARBA00022843"/>
    </source>
</evidence>
<dbReference type="Proteomes" id="UP000015104">
    <property type="component" value="Unassembled WGS sequence"/>
</dbReference>
<feature type="disulfide bond" evidence="17">
    <location>
        <begin position="188"/>
        <end position="197"/>
    </location>
</feature>
<dbReference type="HOGENOM" id="CLU_361442_0_0_1"/>
<reference evidence="22" key="2">
    <citation type="submission" date="2015-06" db="UniProtKB">
        <authorList>
            <consortium name="EnsemblMetazoa"/>
        </authorList>
    </citation>
    <scope>IDENTIFICATION</scope>
</reference>
<dbReference type="GO" id="GO:0032991">
    <property type="term" value="C:protein-containing complex"/>
    <property type="evidence" value="ECO:0007669"/>
    <property type="project" value="TreeGrafter"/>
</dbReference>
<evidence type="ECO:0000256" key="6">
    <source>
        <dbReference type="ARBA" id="ARBA00022692"/>
    </source>
</evidence>
<evidence type="ECO:0000256" key="5">
    <source>
        <dbReference type="ARBA" id="ARBA00022536"/>
    </source>
</evidence>
<evidence type="ECO:0000256" key="3">
    <source>
        <dbReference type="ARBA" id="ARBA00022473"/>
    </source>
</evidence>
<evidence type="ECO:0000256" key="15">
    <source>
        <dbReference type="ARBA" id="ARBA00023180"/>
    </source>
</evidence>
<dbReference type="InterPro" id="IPR001774">
    <property type="entry name" value="DSL"/>
</dbReference>
<dbReference type="Gene3D" id="2.10.25.140">
    <property type="match status" value="1"/>
</dbReference>
<dbReference type="PROSITE" id="PS51051">
    <property type="entry name" value="DSL"/>
    <property type="match status" value="1"/>
</dbReference>
<dbReference type="PROSITE" id="PS50026">
    <property type="entry name" value="EGF_3"/>
    <property type="match status" value="6"/>
</dbReference>
<dbReference type="SMART" id="SM00181">
    <property type="entry name" value="EGF"/>
    <property type="match status" value="7"/>
</dbReference>
<proteinExistence type="predicted"/>
<dbReference type="PROSITE" id="PS01186">
    <property type="entry name" value="EGF_2"/>
    <property type="match status" value="5"/>
</dbReference>
<dbReference type="GO" id="GO:0005576">
    <property type="term" value="C:extracellular region"/>
    <property type="evidence" value="ECO:0007669"/>
    <property type="project" value="UniProtKB-SubCell"/>
</dbReference>
<dbReference type="Pfam" id="PF12661">
    <property type="entry name" value="hEGF"/>
    <property type="match status" value="1"/>
</dbReference>
<feature type="transmembrane region" description="Helical" evidence="19">
    <location>
        <begin position="619"/>
        <end position="636"/>
    </location>
</feature>
<dbReference type="GO" id="GO:0030718">
    <property type="term" value="P:germ-line stem cell population maintenance"/>
    <property type="evidence" value="ECO:0007669"/>
    <property type="project" value="UniProtKB-ARBA"/>
</dbReference>